<comment type="caution">
    <text evidence="2">The sequence shown here is derived from an EMBL/GenBank/DDBJ whole genome shotgun (WGS) entry which is preliminary data.</text>
</comment>
<proteinExistence type="predicted"/>
<reference evidence="3" key="1">
    <citation type="submission" date="2018-02" db="EMBL/GenBank/DDBJ databases">
        <authorList>
            <person name="Moore K."/>
            <person name="Momper L."/>
        </authorList>
    </citation>
    <scope>NUCLEOTIDE SEQUENCE [LARGE SCALE GENOMIC DNA]</scope>
    <source>
        <strain evidence="3">ULC18</strain>
    </source>
</reference>
<dbReference type="AlphaFoldDB" id="A0A2T1E0K2"/>
<dbReference type="GO" id="GO:0004497">
    <property type="term" value="F:monooxygenase activity"/>
    <property type="evidence" value="ECO:0007669"/>
    <property type="project" value="UniProtKB-KW"/>
</dbReference>
<dbReference type="InterPro" id="IPR011008">
    <property type="entry name" value="Dimeric_a/b-barrel"/>
</dbReference>
<evidence type="ECO:0000259" key="1">
    <source>
        <dbReference type="Pfam" id="PF03992"/>
    </source>
</evidence>
<feature type="domain" description="ABM" evidence="1">
    <location>
        <begin position="10"/>
        <end position="77"/>
    </location>
</feature>
<dbReference type="Proteomes" id="UP000239576">
    <property type="component" value="Unassembled WGS sequence"/>
</dbReference>
<dbReference type="Pfam" id="PF03992">
    <property type="entry name" value="ABM"/>
    <property type="match status" value="1"/>
</dbReference>
<dbReference type="EMBL" id="PVWK01000110">
    <property type="protein sequence ID" value="PSB26285.1"/>
    <property type="molecule type" value="Genomic_DNA"/>
</dbReference>
<accession>A0A2T1E0K2</accession>
<keyword evidence="2" id="KW-0503">Monooxygenase</keyword>
<gene>
    <name evidence="2" type="ORF">C7B82_20335</name>
</gene>
<keyword evidence="3" id="KW-1185">Reference proteome</keyword>
<sequence length="111" mass="12545">MPTIAKNKRFTVLVEWGVDSQYQQELIDAICDLIEQHIKSDIGFVSASFHASEDGRRVINYGQWHSKEDWSKFRSSGNDEATAAIAAVISRCGAKTLKVETFRVDRVIENI</sequence>
<organism evidence="2 3">
    <name type="scientific">Stenomitos frigidus ULC18</name>
    <dbReference type="NCBI Taxonomy" id="2107698"/>
    <lineage>
        <taxon>Bacteria</taxon>
        <taxon>Bacillati</taxon>
        <taxon>Cyanobacteriota</taxon>
        <taxon>Cyanophyceae</taxon>
        <taxon>Leptolyngbyales</taxon>
        <taxon>Leptolyngbyaceae</taxon>
        <taxon>Stenomitos</taxon>
    </lineage>
</organism>
<reference evidence="2 3" key="2">
    <citation type="submission" date="2018-03" db="EMBL/GenBank/DDBJ databases">
        <title>The ancient ancestry and fast evolution of plastids.</title>
        <authorList>
            <person name="Moore K.R."/>
            <person name="Magnabosco C."/>
            <person name="Momper L."/>
            <person name="Gold D.A."/>
            <person name="Bosak T."/>
            <person name="Fournier G.P."/>
        </authorList>
    </citation>
    <scope>NUCLEOTIDE SEQUENCE [LARGE SCALE GENOMIC DNA]</scope>
    <source>
        <strain evidence="2 3">ULC18</strain>
    </source>
</reference>
<evidence type="ECO:0000313" key="2">
    <source>
        <dbReference type="EMBL" id="PSB26285.1"/>
    </source>
</evidence>
<name>A0A2T1E0K2_9CYAN</name>
<dbReference type="OrthoDB" id="1494517at2"/>
<protein>
    <submittedName>
        <fullName evidence="2">Antibiotic biosynthesis monooxygenase</fullName>
    </submittedName>
</protein>
<keyword evidence="2" id="KW-0560">Oxidoreductase</keyword>
<dbReference type="SUPFAM" id="SSF54909">
    <property type="entry name" value="Dimeric alpha+beta barrel"/>
    <property type="match status" value="1"/>
</dbReference>
<dbReference type="Gene3D" id="3.30.70.100">
    <property type="match status" value="1"/>
</dbReference>
<evidence type="ECO:0000313" key="3">
    <source>
        <dbReference type="Proteomes" id="UP000239576"/>
    </source>
</evidence>
<dbReference type="InterPro" id="IPR007138">
    <property type="entry name" value="ABM_dom"/>
</dbReference>